<accession>A0ABP6CC69</accession>
<feature type="compositionally biased region" description="Basic residues" evidence="1">
    <location>
        <begin position="1"/>
        <end position="24"/>
    </location>
</feature>
<dbReference type="SUPFAM" id="SSF51445">
    <property type="entry name" value="(Trans)glycosidases"/>
    <property type="match status" value="1"/>
</dbReference>
<dbReference type="SMART" id="SM00642">
    <property type="entry name" value="Aamy"/>
    <property type="match status" value="1"/>
</dbReference>
<evidence type="ECO:0000256" key="1">
    <source>
        <dbReference type="SAM" id="MobiDB-lite"/>
    </source>
</evidence>
<gene>
    <name evidence="3" type="ORF">GCM10009863_22870</name>
</gene>
<sequence>MARHRTTRHGTARRAAVRLSRSRPRGASDEPLQEGSQAAAGDRWRSAVIYQVYVRSFADGDGGGTGDLSGVRERLPYLAELGVEALWFTPWYLSPMADGGYDVTDYRVIDPAFGTLPEAEKLIGEARERDPMHARSGGIDPGRDGCRVPLPWIRQAPYCGFGSAREPWLPQPPRLGAVRGRRAGARPRLDAQPLSEALRLRRSEPGFGGPDLRRLPAPEGVLAFVRGSP</sequence>
<dbReference type="PANTHER" id="PTHR10357:SF179">
    <property type="entry name" value="NEUTRAL AND BASIC AMINO ACID TRANSPORT PROTEIN RBAT"/>
    <property type="match status" value="1"/>
</dbReference>
<keyword evidence="4" id="KW-1185">Reference proteome</keyword>
<dbReference type="Proteomes" id="UP001501447">
    <property type="component" value="Unassembled WGS sequence"/>
</dbReference>
<dbReference type="InterPro" id="IPR017853">
    <property type="entry name" value="GH"/>
</dbReference>
<feature type="domain" description="Glycosyl hydrolase family 13 catalytic" evidence="2">
    <location>
        <begin position="51"/>
        <end position="229"/>
    </location>
</feature>
<comment type="caution">
    <text evidence="3">The sequence shown here is derived from an EMBL/GenBank/DDBJ whole genome shotgun (WGS) entry which is preliminary data.</text>
</comment>
<feature type="region of interest" description="Disordered" evidence="1">
    <location>
        <begin position="1"/>
        <end position="39"/>
    </location>
</feature>
<evidence type="ECO:0000313" key="3">
    <source>
        <dbReference type="EMBL" id="GAA2608874.1"/>
    </source>
</evidence>
<evidence type="ECO:0000313" key="4">
    <source>
        <dbReference type="Proteomes" id="UP001501447"/>
    </source>
</evidence>
<dbReference type="EMBL" id="BAAARJ010000006">
    <property type="protein sequence ID" value="GAA2608874.1"/>
    <property type="molecule type" value="Genomic_DNA"/>
</dbReference>
<reference evidence="4" key="1">
    <citation type="journal article" date="2019" name="Int. J. Syst. Evol. Microbiol.">
        <title>The Global Catalogue of Microorganisms (GCM) 10K type strain sequencing project: providing services to taxonomists for standard genome sequencing and annotation.</title>
        <authorList>
            <consortium name="The Broad Institute Genomics Platform"/>
            <consortium name="The Broad Institute Genome Sequencing Center for Infectious Disease"/>
            <person name="Wu L."/>
            <person name="Ma J."/>
        </authorList>
    </citation>
    <scope>NUCLEOTIDE SEQUENCE [LARGE SCALE GENOMIC DNA]</scope>
    <source>
        <strain evidence="4">JCM 16373</strain>
    </source>
</reference>
<protein>
    <recommendedName>
        <fullName evidence="2">Glycosyl hydrolase family 13 catalytic domain-containing protein</fullName>
    </recommendedName>
</protein>
<dbReference type="PANTHER" id="PTHR10357">
    <property type="entry name" value="ALPHA-AMYLASE FAMILY MEMBER"/>
    <property type="match status" value="1"/>
</dbReference>
<name>A0ABP6CC69_9ACTN</name>
<proteinExistence type="predicted"/>
<dbReference type="InterPro" id="IPR006047">
    <property type="entry name" value="GH13_cat_dom"/>
</dbReference>
<organism evidence="3 4">
    <name type="scientific">Streptomyces axinellae</name>
    <dbReference type="NCBI Taxonomy" id="552788"/>
    <lineage>
        <taxon>Bacteria</taxon>
        <taxon>Bacillati</taxon>
        <taxon>Actinomycetota</taxon>
        <taxon>Actinomycetes</taxon>
        <taxon>Kitasatosporales</taxon>
        <taxon>Streptomycetaceae</taxon>
        <taxon>Streptomyces</taxon>
    </lineage>
</organism>
<dbReference type="Gene3D" id="3.20.20.80">
    <property type="entry name" value="Glycosidases"/>
    <property type="match status" value="2"/>
</dbReference>
<dbReference type="Pfam" id="PF00128">
    <property type="entry name" value="Alpha-amylase"/>
    <property type="match status" value="1"/>
</dbReference>
<evidence type="ECO:0000259" key="2">
    <source>
        <dbReference type="SMART" id="SM00642"/>
    </source>
</evidence>